<dbReference type="EMBL" id="QGAC01000010">
    <property type="protein sequence ID" value="TKJ90082.1"/>
    <property type="molecule type" value="Genomic_DNA"/>
</dbReference>
<dbReference type="InterPro" id="IPR029000">
    <property type="entry name" value="Cyclophilin-like_dom_sf"/>
</dbReference>
<sequence>MKVNMKVNQQVYRIELSDTPAARAFAQTLPVTLKMDDLNRNEKFAELAQALPTREARAGTIHAGDIMLYGTQTLVVFYQTFSSDYRYTPLGKIVAPDGLEAGLGEGTAEVTFY</sequence>
<evidence type="ECO:0000313" key="2">
    <source>
        <dbReference type="EMBL" id="MBD8108353.1"/>
    </source>
</evidence>
<evidence type="ECO:0000313" key="5">
    <source>
        <dbReference type="Proteomes" id="UP000661012"/>
    </source>
</evidence>
<dbReference type="Pfam" id="PF18050">
    <property type="entry name" value="Cyclophil_like2"/>
    <property type="match status" value="1"/>
</dbReference>
<keyword evidence="5" id="KW-1185">Reference proteome</keyword>
<name>A0A4U3FBA1_9GAMM</name>
<dbReference type="EMBL" id="JACYNN010000017">
    <property type="protein sequence ID" value="MBD8108353.1"/>
    <property type="molecule type" value="Genomic_DNA"/>
</dbReference>
<dbReference type="SUPFAM" id="SSF50891">
    <property type="entry name" value="Cyclophilin-like"/>
    <property type="match status" value="1"/>
</dbReference>
<evidence type="ECO:0000313" key="3">
    <source>
        <dbReference type="EMBL" id="TKJ90082.1"/>
    </source>
</evidence>
<organism evidence="3 4">
    <name type="scientific">Erwinia persicina</name>
    <dbReference type="NCBI Taxonomy" id="55211"/>
    <lineage>
        <taxon>Bacteria</taxon>
        <taxon>Pseudomonadati</taxon>
        <taxon>Pseudomonadota</taxon>
        <taxon>Gammaproteobacteria</taxon>
        <taxon>Enterobacterales</taxon>
        <taxon>Erwiniaceae</taxon>
        <taxon>Erwinia</taxon>
    </lineage>
</organism>
<protein>
    <recommendedName>
        <fullName evidence="1">Cyclophilin-like domain-containing protein</fullName>
    </recommendedName>
</protein>
<comment type="caution">
    <text evidence="3">The sequence shown here is derived from an EMBL/GenBank/DDBJ whole genome shotgun (WGS) entry which is preliminary data.</text>
</comment>
<dbReference type="AlphaFoldDB" id="A0A4U3FBA1"/>
<evidence type="ECO:0000313" key="4">
    <source>
        <dbReference type="Proteomes" id="UP000306393"/>
    </source>
</evidence>
<feature type="domain" description="Cyclophilin-like" evidence="1">
    <location>
        <begin position="5"/>
        <end position="112"/>
    </location>
</feature>
<dbReference type="Proteomes" id="UP000306393">
    <property type="component" value="Unassembled WGS sequence"/>
</dbReference>
<reference evidence="2 5" key="2">
    <citation type="journal article" date="2020" name="FEMS Microbiol. Ecol.">
        <title>Temporal dynamics of bacterial communities during seed development and maturation.</title>
        <authorList>
            <person name="Chesneau G."/>
            <person name="Torres-Cortes G."/>
            <person name="Briand M."/>
            <person name="Darrasse A."/>
            <person name="Preveaux A."/>
            <person name="Marais C."/>
            <person name="Jacques M.A."/>
            <person name="Shade A."/>
            <person name="Barret M."/>
        </authorList>
    </citation>
    <scope>NUCLEOTIDE SEQUENCE [LARGE SCALE GENOMIC DNA]</scope>
    <source>
        <strain evidence="2 5">CFBP13732</strain>
    </source>
</reference>
<dbReference type="Gene3D" id="2.40.100.20">
    <property type="match status" value="1"/>
</dbReference>
<dbReference type="STRING" id="1219360.GCA_001571305_00095"/>
<dbReference type="Proteomes" id="UP000661012">
    <property type="component" value="Unassembled WGS sequence"/>
</dbReference>
<accession>A0A4U3FBA1</accession>
<dbReference type="OrthoDB" id="5298378at2"/>
<dbReference type="InterPro" id="IPR041183">
    <property type="entry name" value="Cyclophilin-like"/>
</dbReference>
<evidence type="ECO:0000259" key="1">
    <source>
        <dbReference type="Pfam" id="PF18050"/>
    </source>
</evidence>
<gene>
    <name evidence="3" type="ORF">EpCFBP13511_11760</name>
    <name evidence="2" type="ORF">IFT93_18340</name>
</gene>
<reference evidence="3 4" key="1">
    <citation type="journal article" date="2019" name="Sci. Rep.">
        <title>Differences in resource use lead to coexistence of seed-transmitted microbial populations.</title>
        <authorList>
            <person name="Torres-Cortes G."/>
            <person name="Garcia B.J."/>
            <person name="Compant S."/>
            <person name="Rezki S."/>
            <person name="Jones P."/>
            <person name="Preveaux A."/>
            <person name="Briand M."/>
            <person name="Roulet A."/>
            <person name="Bouchez O."/>
            <person name="Jacobson D."/>
            <person name="Barret M."/>
        </authorList>
    </citation>
    <scope>NUCLEOTIDE SEQUENCE [LARGE SCALE GENOMIC DNA]</scope>
    <source>
        <strain evidence="3 4">CFBP13511</strain>
    </source>
</reference>
<proteinExistence type="predicted"/>